<dbReference type="SMART" id="SM00860">
    <property type="entry name" value="SMI1_KNR4"/>
    <property type="match status" value="1"/>
</dbReference>
<comment type="caution">
    <text evidence="2">The sequence shown here is derived from an EMBL/GenBank/DDBJ whole genome shotgun (WGS) entry which is preliminary data.</text>
</comment>
<dbReference type="SUPFAM" id="SSF160631">
    <property type="entry name" value="SMI1/KNR4-like"/>
    <property type="match status" value="1"/>
</dbReference>
<dbReference type="Pfam" id="PF09346">
    <property type="entry name" value="SMI1_KNR4"/>
    <property type="match status" value="1"/>
</dbReference>
<evidence type="ECO:0000259" key="1">
    <source>
        <dbReference type="SMART" id="SM00860"/>
    </source>
</evidence>
<reference evidence="2" key="1">
    <citation type="submission" date="2023-07" db="EMBL/GenBank/DDBJ databases">
        <authorList>
            <person name="Aktuganov G."/>
            <person name="Boyko T."/>
            <person name="Delegan Y."/>
            <person name="Galimzianova N."/>
            <person name="Gilvanova E."/>
            <person name="Korobov V."/>
            <person name="Kuzmina L."/>
            <person name="Melentiev A."/>
            <person name="Milman P."/>
            <person name="Ryabova A."/>
            <person name="Stupak E."/>
            <person name="Yasakov T."/>
            <person name="Zharikova N."/>
            <person name="Zhurenko E."/>
        </authorList>
    </citation>
    <scope>NUCLEOTIDE SEQUENCE</scope>
    <source>
        <strain evidence="2">IB-739</strain>
    </source>
</reference>
<proteinExistence type="predicted"/>
<sequence length="173" mass="20125">MNNSIKALKKILSINEQILLPSLDGEIVPHVCSFKPPATAEEINLLETTTGFKLPDDYRNFLETCNGCSLFDHHLYGGEAQLHGIQEIIKRYHNVDIKNVLQVAWIYQDIIVIDIDKVKSGEKEYIFVKQSTTFYQPGRNLFCNFETWLERFISTNGAKYWDWKTEPNRMDYS</sequence>
<organism evidence="2 3">
    <name type="scientific">Paenibacillus ehimensis</name>
    <dbReference type="NCBI Taxonomy" id="79264"/>
    <lineage>
        <taxon>Bacteria</taxon>
        <taxon>Bacillati</taxon>
        <taxon>Bacillota</taxon>
        <taxon>Bacilli</taxon>
        <taxon>Bacillales</taxon>
        <taxon>Paenibacillaceae</taxon>
        <taxon>Paenibacillus</taxon>
    </lineage>
</organism>
<dbReference type="InterPro" id="IPR037883">
    <property type="entry name" value="Knr4/Smi1-like_sf"/>
</dbReference>
<gene>
    <name evidence="2" type="ORF">Q3C12_16225</name>
</gene>
<evidence type="ECO:0000313" key="3">
    <source>
        <dbReference type="Proteomes" id="UP001168883"/>
    </source>
</evidence>
<dbReference type="InterPro" id="IPR018958">
    <property type="entry name" value="Knr4/Smi1-like_dom"/>
</dbReference>
<dbReference type="Proteomes" id="UP001168883">
    <property type="component" value="Unassembled WGS sequence"/>
</dbReference>
<dbReference type="Gene3D" id="3.40.1580.10">
    <property type="entry name" value="SMI1/KNR4-like"/>
    <property type="match status" value="1"/>
</dbReference>
<dbReference type="EMBL" id="JAUMKJ010000018">
    <property type="protein sequence ID" value="MDO3678561.1"/>
    <property type="molecule type" value="Genomic_DNA"/>
</dbReference>
<protein>
    <submittedName>
        <fullName evidence="2">SMI1/KNR4 family protein</fullName>
    </submittedName>
</protein>
<feature type="domain" description="Knr4/Smi1-like" evidence="1">
    <location>
        <begin position="37"/>
        <end position="151"/>
    </location>
</feature>
<accession>A0ABT8VC30</accession>
<evidence type="ECO:0000313" key="2">
    <source>
        <dbReference type="EMBL" id="MDO3678561.1"/>
    </source>
</evidence>
<keyword evidence="3" id="KW-1185">Reference proteome</keyword>
<dbReference type="RefSeq" id="WP_302878952.1">
    <property type="nucleotide sequence ID" value="NZ_JAUMKJ010000018.1"/>
</dbReference>
<name>A0ABT8VC30_9BACL</name>